<comment type="subcellular location">
    <subcellularLocation>
        <location evidence="1">Cell projection</location>
        <location evidence="1">Cilium</location>
    </subcellularLocation>
</comment>
<feature type="coiled-coil region" evidence="7">
    <location>
        <begin position="197"/>
        <end position="301"/>
    </location>
</feature>
<evidence type="ECO:0000256" key="8">
    <source>
        <dbReference type="SAM" id="MobiDB-lite"/>
    </source>
</evidence>
<dbReference type="Proteomes" id="UP000323011">
    <property type="component" value="Unassembled WGS sequence"/>
</dbReference>
<dbReference type="PANTHER" id="PTHR21547:SF0">
    <property type="entry name" value="CLUSTERIN-ASSOCIATED PROTEIN 1"/>
    <property type="match status" value="1"/>
</dbReference>
<dbReference type="AlphaFoldDB" id="A0A5A8CB06"/>
<dbReference type="InterPro" id="IPR019366">
    <property type="entry name" value="Clusterin-associated_protein-1"/>
</dbReference>
<dbReference type="EMBL" id="VLTN01000035">
    <property type="protein sequence ID" value="KAA0150303.1"/>
    <property type="molecule type" value="Genomic_DNA"/>
</dbReference>
<evidence type="ECO:0000256" key="7">
    <source>
        <dbReference type="SAM" id="Coils"/>
    </source>
</evidence>
<dbReference type="Pfam" id="PF10234">
    <property type="entry name" value="Cluap1"/>
    <property type="match status" value="1"/>
</dbReference>
<evidence type="ECO:0000256" key="4">
    <source>
        <dbReference type="ARBA" id="ARBA00023054"/>
    </source>
</evidence>
<dbReference type="GO" id="GO:0005815">
    <property type="term" value="C:microtubule organizing center"/>
    <property type="evidence" value="ECO:0007669"/>
    <property type="project" value="TreeGrafter"/>
</dbReference>
<evidence type="ECO:0000256" key="5">
    <source>
        <dbReference type="ARBA" id="ARBA00023069"/>
    </source>
</evidence>
<evidence type="ECO:0000256" key="6">
    <source>
        <dbReference type="ARBA" id="ARBA00023273"/>
    </source>
</evidence>
<feature type="compositionally biased region" description="Acidic residues" evidence="8">
    <location>
        <begin position="396"/>
        <end position="412"/>
    </location>
</feature>
<dbReference type="GO" id="GO:0030992">
    <property type="term" value="C:intraciliary transport particle B"/>
    <property type="evidence" value="ECO:0007669"/>
    <property type="project" value="TreeGrafter"/>
</dbReference>
<dbReference type="OMA" id="RKVYGNM"/>
<comment type="similarity">
    <text evidence="2">Belongs to the CLUAP1 family.</text>
</comment>
<feature type="compositionally biased region" description="Acidic residues" evidence="8">
    <location>
        <begin position="419"/>
        <end position="442"/>
    </location>
</feature>
<protein>
    <recommendedName>
        <fullName evidence="11">Clusterin-associated protein 1</fullName>
    </recommendedName>
</protein>
<dbReference type="GO" id="GO:0060271">
    <property type="term" value="P:cilium assembly"/>
    <property type="evidence" value="ECO:0007669"/>
    <property type="project" value="TreeGrafter"/>
</dbReference>
<evidence type="ECO:0000313" key="9">
    <source>
        <dbReference type="EMBL" id="KAA0150303.1"/>
    </source>
</evidence>
<name>A0A5A8CB06_CAFRO</name>
<organism evidence="9 10">
    <name type="scientific">Cafeteria roenbergensis</name>
    <name type="common">Marine flagellate</name>
    <dbReference type="NCBI Taxonomy" id="33653"/>
    <lineage>
        <taxon>Eukaryota</taxon>
        <taxon>Sar</taxon>
        <taxon>Stramenopiles</taxon>
        <taxon>Bigyra</taxon>
        <taxon>Opalozoa</taxon>
        <taxon>Bicosoecida</taxon>
        <taxon>Cafeteriaceae</taxon>
        <taxon>Cafeteria</taxon>
    </lineage>
</organism>
<dbReference type="PANTHER" id="PTHR21547">
    <property type="entry name" value="CLUSTERIN ASSOCIATED PROTEIN 1"/>
    <property type="match status" value="1"/>
</dbReference>
<keyword evidence="5" id="KW-0969">Cilium</keyword>
<evidence type="ECO:0008006" key="11">
    <source>
        <dbReference type="Google" id="ProtNLM"/>
    </source>
</evidence>
<keyword evidence="4 7" id="KW-0175">Coiled coil</keyword>
<keyword evidence="3" id="KW-0970">Cilium biogenesis/degradation</keyword>
<evidence type="ECO:0000313" key="10">
    <source>
        <dbReference type="Proteomes" id="UP000323011"/>
    </source>
</evidence>
<dbReference type="GO" id="GO:0005929">
    <property type="term" value="C:cilium"/>
    <property type="evidence" value="ECO:0007669"/>
    <property type="project" value="UniProtKB-SubCell"/>
</dbReference>
<evidence type="ECO:0000256" key="3">
    <source>
        <dbReference type="ARBA" id="ARBA00022794"/>
    </source>
</evidence>
<sequence>MSFRELRNFTEIMRALGYPRKLSMESFRSPNFPLVADILYWLVFRYDPLASLSDNIETPDDRVAFLQAATHIVASKARIRMKSKNLYAADGRAVREMLRLASTLYEAVRSHTSAETGWGMVAEEDEHGEALASDLDAKLSGGEAVRDQARAITERGVTLFGLLEDEEALREDRAKALRFLDAASSKVGHKEEQAYVEKSVRDALREAEEQTAALQRQISELEADEKSLTARLSKTKAELERSQQRLATVKNVRPTFMDQYERLEAELAEEYAAFVRKYRNLDFLEQELTALEEREKSKAAASNKALQLLQAQLEEEAVLFDRGDENVSDKAFAAVREGAGGRGGGEADGDEAPVPVPRPRAAAGERPGAAVPGGRMDRPAGPKRHVARGSMRAPEDADDDEDEDDVDEDGESDLGSADGESELGSEDDLGDEEDDEEFEDDF</sequence>
<comment type="caution">
    <text evidence="9">The sequence shown here is derived from an EMBL/GenBank/DDBJ whole genome shotgun (WGS) entry which is preliminary data.</text>
</comment>
<reference evidence="9 10" key="1">
    <citation type="submission" date="2019-07" db="EMBL/GenBank/DDBJ databases">
        <title>Genomes of Cafeteria roenbergensis.</title>
        <authorList>
            <person name="Fischer M.G."/>
            <person name="Hackl T."/>
            <person name="Roman M."/>
        </authorList>
    </citation>
    <scope>NUCLEOTIDE SEQUENCE [LARGE SCALE GENOMIC DNA]</scope>
    <source>
        <strain evidence="9 10">BVI</strain>
    </source>
</reference>
<evidence type="ECO:0000256" key="2">
    <source>
        <dbReference type="ARBA" id="ARBA00008340"/>
    </source>
</evidence>
<evidence type="ECO:0000256" key="1">
    <source>
        <dbReference type="ARBA" id="ARBA00004138"/>
    </source>
</evidence>
<keyword evidence="6" id="KW-0966">Cell projection</keyword>
<keyword evidence="10" id="KW-1185">Reference proteome</keyword>
<feature type="compositionally biased region" description="Low complexity" evidence="8">
    <location>
        <begin position="359"/>
        <end position="374"/>
    </location>
</feature>
<accession>A0A5A8CB06</accession>
<gene>
    <name evidence="9" type="ORF">FNF29_05315</name>
</gene>
<proteinExistence type="inferred from homology"/>
<feature type="region of interest" description="Disordered" evidence="8">
    <location>
        <begin position="337"/>
        <end position="442"/>
    </location>
</feature>